<organism evidence="3 4">
    <name type="scientific">Roseobacter insulae</name>
    <dbReference type="NCBI Taxonomy" id="2859783"/>
    <lineage>
        <taxon>Bacteria</taxon>
        <taxon>Pseudomonadati</taxon>
        <taxon>Pseudomonadota</taxon>
        <taxon>Alphaproteobacteria</taxon>
        <taxon>Rhodobacterales</taxon>
        <taxon>Roseobacteraceae</taxon>
        <taxon>Roseobacter</taxon>
    </lineage>
</organism>
<dbReference type="CDD" id="cd07302">
    <property type="entry name" value="CHD"/>
    <property type="match status" value="1"/>
</dbReference>
<dbReference type="PANTHER" id="PTHR43081">
    <property type="entry name" value="ADENYLATE CYCLASE, TERMINAL-DIFFERENTIATION SPECIFIC-RELATED"/>
    <property type="match status" value="1"/>
</dbReference>
<dbReference type="Proteomes" id="UP001138661">
    <property type="component" value="Unassembled WGS sequence"/>
</dbReference>
<feature type="transmembrane region" description="Helical" evidence="1">
    <location>
        <begin position="12"/>
        <end position="32"/>
    </location>
</feature>
<gene>
    <name evidence="3" type="ORF">KX928_04625</name>
</gene>
<dbReference type="SMART" id="SM00044">
    <property type="entry name" value="CYCc"/>
    <property type="match status" value="1"/>
</dbReference>
<proteinExistence type="predicted"/>
<dbReference type="GO" id="GO:0009975">
    <property type="term" value="F:cyclase activity"/>
    <property type="evidence" value="ECO:0007669"/>
    <property type="project" value="UniProtKB-ARBA"/>
</dbReference>
<dbReference type="AlphaFoldDB" id="A0A9X1K114"/>
<dbReference type="RefSeq" id="WP_219499501.1">
    <property type="nucleotide sequence ID" value="NZ_JAHXDN010000001.1"/>
</dbReference>
<keyword evidence="4" id="KW-1185">Reference proteome</keyword>
<dbReference type="InterPro" id="IPR001054">
    <property type="entry name" value="A/G_cyclase"/>
</dbReference>
<keyword evidence="1" id="KW-0472">Membrane</keyword>
<feature type="transmembrane region" description="Helical" evidence="1">
    <location>
        <begin position="213"/>
        <end position="233"/>
    </location>
</feature>
<dbReference type="GO" id="GO:0035556">
    <property type="term" value="P:intracellular signal transduction"/>
    <property type="evidence" value="ECO:0007669"/>
    <property type="project" value="InterPro"/>
</dbReference>
<dbReference type="EMBL" id="JAHXDN010000001">
    <property type="protein sequence ID" value="MBW4707068.1"/>
    <property type="molecule type" value="Genomic_DNA"/>
</dbReference>
<accession>A0A9X1K114</accession>
<evidence type="ECO:0000259" key="2">
    <source>
        <dbReference type="PROSITE" id="PS50125"/>
    </source>
</evidence>
<protein>
    <submittedName>
        <fullName evidence="3">Adenylate/guanylate cyclase domain-containing protein</fullName>
    </submittedName>
</protein>
<sequence>MERLGLFFVKRPSFLIVMVVVALIGLPIAIWLDLKNLSDENLKRQAGSLNGVISSVRSYYATNVVGRVVSTDEKTQALHNYLDVTGAIPIPATLSLELGAAIGAAEGDVDYRFVSDYTFKNRPPHALDAFEQAALDTFRDSPNPPANIIQSTGNIWDRKITLATPVVMSGSCVNCHNSHLESPKKDWEVGDVRALQTVTVRQPVALNIWSFKWLLLYFGVAGTIGLLFAAIQFRLAGRFSKMNAELAANNEFLAGISMKISKYLSPQVYRSIFSGEKDSTISTERKKLTVFFSDIKDFTATTERMQPEELTDLLNEYFTEMSAIAEAHGATIDKFIGDAIVAFFGDPETKGTAEDARACVRMALAMQQRLADLGTVWQLKGLEHPFKARMGINTGYCNVGNFGSDARMDYTIIGAEANLAARLESIAEPGGIVLSYETYAHVRDIVEATASEPVHFKGIAREIVPYHVKSLAEASPVTAIQGVDDNGRLTLDLGALDPGTREKVRDAIRDALQQGSPAMER</sequence>
<evidence type="ECO:0000256" key="1">
    <source>
        <dbReference type="SAM" id="Phobius"/>
    </source>
</evidence>
<dbReference type="InterPro" id="IPR021796">
    <property type="entry name" value="Tll0287-like_dom"/>
</dbReference>
<dbReference type="InterPro" id="IPR050697">
    <property type="entry name" value="Adenylyl/Guanylyl_Cyclase_3/4"/>
</dbReference>
<evidence type="ECO:0000313" key="3">
    <source>
        <dbReference type="EMBL" id="MBW4707068.1"/>
    </source>
</evidence>
<dbReference type="Pfam" id="PF11845">
    <property type="entry name" value="Tll0287-like"/>
    <property type="match status" value="1"/>
</dbReference>
<comment type="caution">
    <text evidence="3">The sequence shown here is derived from an EMBL/GenBank/DDBJ whole genome shotgun (WGS) entry which is preliminary data.</text>
</comment>
<reference evidence="3" key="1">
    <citation type="submission" date="2021-07" db="EMBL/GenBank/DDBJ databases">
        <title>Roseobacter insulae sp. nov., isolated from a tidal flat.</title>
        <authorList>
            <person name="Park S."/>
            <person name="Yoon J.-H."/>
        </authorList>
    </citation>
    <scope>NUCLEOTIDE SEQUENCE</scope>
    <source>
        <strain evidence="3">YSTF-M11</strain>
    </source>
</reference>
<evidence type="ECO:0000313" key="4">
    <source>
        <dbReference type="Proteomes" id="UP001138661"/>
    </source>
</evidence>
<dbReference type="PANTHER" id="PTHR43081:SF18">
    <property type="entry name" value="BLL7624 PROTEIN"/>
    <property type="match status" value="1"/>
</dbReference>
<name>A0A9X1K114_9RHOB</name>
<keyword evidence="1" id="KW-1133">Transmembrane helix</keyword>
<dbReference type="GO" id="GO:0016849">
    <property type="term" value="F:phosphorus-oxygen lyase activity"/>
    <property type="evidence" value="ECO:0007669"/>
    <property type="project" value="UniProtKB-ARBA"/>
</dbReference>
<dbReference type="Pfam" id="PF00211">
    <property type="entry name" value="Guanylate_cyc"/>
    <property type="match status" value="1"/>
</dbReference>
<feature type="domain" description="Guanylate cyclase" evidence="2">
    <location>
        <begin position="289"/>
        <end position="424"/>
    </location>
</feature>
<dbReference type="PROSITE" id="PS50125">
    <property type="entry name" value="GUANYLATE_CYCLASE_2"/>
    <property type="match status" value="1"/>
</dbReference>
<keyword evidence="1" id="KW-0812">Transmembrane</keyword>
<dbReference type="GO" id="GO:0006171">
    <property type="term" value="P:cAMP biosynthetic process"/>
    <property type="evidence" value="ECO:0007669"/>
    <property type="project" value="TreeGrafter"/>
</dbReference>